<dbReference type="GO" id="GO:0003700">
    <property type="term" value="F:DNA-binding transcription factor activity"/>
    <property type="evidence" value="ECO:0007669"/>
    <property type="project" value="InterPro"/>
</dbReference>
<dbReference type="GO" id="GO:0005634">
    <property type="term" value="C:nucleus"/>
    <property type="evidence" value="ECO:0007669"/>
    <property type="project" value="UniProtKB-SubCell"/>
</dbReference>
<evidence type="ECO:0000256" key="5">
    <source>
        <dbReference type="ARBA" id="ARBA00023242"/>
    </source>
</evidence>
<dbReference type="Gene3D" id="3.30.730.10">
    <property type="entry name" value="AP2/ERF domain"/>
    <property type="match status" value="1"/>
</dbReference>
<evidence type="ECO:0000256" key="3">
    <source>
        <dbReference type="ARBA" id="ARBA00023125"/>
    </source>
</evidence>
<dbReference type="GO" id="GO:0003677">
    <property type="term" value="F:DNA binding"/>
    <property type="evidence" value="ECO:0007669"/>
    <property type="project" value="UniProtKB-KW"/>
</dbReference>
<dbReference type="PROSITE" id="PS51032">
    <property type="entry name" value="AP2_ERF"/>
    <property type="match status" value="1"/>
</dbReference>
<dbReference type="InterPro" id="IPR036955">
    <property type="entry name" value="AP2/ERF_dom_sf"/>
</dbReference>
<dbReference type="InterPro" id="IPR001471">
    <property type="entry name" value="AP2/ERF_dom"/>
</dbReference>
<dbReference type="AlphaFoldDB" id="M8BPZ3"/>
<evidence type="ECO:0000256" key="2">
    <source>
        <dbReference type="ARBA" id="ARBA00023015"/>
    </source>
</evidence>
<feature type="region of interest" description="Disordered" evidence="7">
    <location>
        <begin position="1"/>
        <end position="37"/>
    </location>
</feature>
<sequence length="117" mass="13180">MLTERSGRIAGTGGRGGSRRTCGTRTAGTSRRTRRASKFTSLSIYEEELKEMEGQSREEYIGSLRRKSSGFSRGVSKYRGVARHHHNGRWEARIGRVFGNKYLYLGTYAKPQNTSSQ</sequence>
<comment type="subcellular location">
    <subcellularLocation>
        <location evidence="1">Nucleus</location>
    </subcellularLocation>
</comment>
<organism evidence="8">
    <name type="scientific">Aegilops tauschii</name>
    <name type="common">Tausch's goatgrass</name>
    <name type="synonym">Aegilops squarrosa</name>
    <dbReference type="NCBI Taxonomy" id="37682"/>
    <lineage>
        <taxon>Eukaryota</taxon>
        <taxon>Viridiplantae</taxon>
        <taxon>Streptophyta</taxon>
        <taxon>Embryophyta</taxon>
        <taxon>Tracheophyta</taxon>
        <taxon>Spermatophyta</taxon>
        <taxon>Magnoliopsida</taxon>
        <taxon>Liliopsida</taxon>
        <taxon>Poales</taxon>
        <taxon>Poaceae</taxon>
        <taxon>BOP clade</taxon>
        <taxon>Pooideae</taxon>
        <taxon>Triticodae</taxon>
        <taxon>Triticeae</taxon>
        <taxon>Triticinae</taxon>
        <taxon>Aegilops</taxon>
    </lineage>
</organism>
<evidence type="ECO:0000256" key="4">
    <source>
        <dbReference type="ARBA" id="ARBA00023163"/>
    </source>
</evidence>
<protein>
    <submittedName>
        <fullName evidence="8">AP2-like ethylene-responsive transcription factor</fullName>
    </submittedName>
</protein>
<evidence type="ECO:0000256" key="7">
    <source>
        <dbReference type="SAM" id="MobiDB-lite"/>
    </source>
</evidence>
<dbReference type="SUPFAM" id="SSF54171">
    <property type="entry name" value="DNA-binding domain"/>
    <property type="match status" value="1"/>
</dbReference>
<evidence type="ECO:0000256" key="1">
    <source>
        <dbReference type="ARBA" id="ARBA00004123"/>
    </source>
</evidence>
<keyword evidence="2" id="KW-0805">Transcription regulation</keyword>
<comment type="similarity">
    <text evidence="6">Belongs to the AP2/ERF transcription factor family. AP2 subfamily.</text>
</comment>
<feature type="compositionally biased region" description="Low complexity" evidence="7">
    <location>
        <begin position="19"/>
        <end position="30"/>
    </location>
</feature>
<dbReference type="PANTHER" id="PTHR32467:SF172">
    <property type="entry name" value="OS09G0423800 PROTEIN"/>
    <property type="match status" value="1"/>
</dbReference>
<keyword evidence="4" id="KW-0804">Transcription</keyword>
<proteinExistence type="inferred from homology"/>
<dbReference type="EnsemblPlants" id="EMT05042">
    <property type="protein sequence ID" value="EMT05042"/>
    <property type="gene ID" value="F775_23733"/>
</dbReference>
<reference evidence="8" key="1">
    <citation type="submission" date="2015-06" db="UniProtKB">
        <authorList>
            <consortium name="EnsemblPlants"/>
        </authorList>
    </citation>
    <scope>IDENTIFICATION</scope>
</reference>
<dbReference type="ExpressionAtlas" id="M8BPZ3">
    <property type="expression patterns" value="baseline"/>
</dbReference>
<keyword evidence="5" id="KW-0539">Nucleus</keyword>
<keyword evidence="3" id="KW-0238">DNA-binding</keyword>
<evidence type="ECO:0000256" key="6">
    <source>
        <dbReference type="ARBA" id="ARBA00037973"/>
    </source>
</evidence>
<name>M8BPZ3_AEGTA</name>
<accession>M8BPZ3</accession>
<evidence type="ECO:0000313" key="8">
    <source>
        <dbReference type="EnsemblPlants" id="EMT05042"/>
    </source>
</evidence>
<dbReference type="PANTHER" id="PTHR32467">
    <property type="entry name" value="AP2-LIKE ETHYLENE-RESPONSIVE TRANSCRIPTION FACTOR"/>
    <property type="match status" value="1"/>
</dbReference>
<dbReference type="InterPro" id="IPR016177">
    <property type="entry name" value="DNA-bd_dom_sf"/>
</dbReference>